<dbReference type="NCBIfam" id="TIGR01451">
    <property type="entry name" value="B_ant_repeat"/>
    <property type="match status" value="1"/>
</dbReference>
<comment type="caution">
    <text evidence="4">The sequence shown here is derived from an EMBL/GenBank/DDBJ whole genome shotgun (WGS) entry which is preliminary data.</text>
</comment>
<dbReference type="InterPro" id="IPR001434">
    <property type="entry name" value="OmcB-like_DUF11"/>
</dbReference>
<feature type="region of interest" description="Disordered" evidence="1">
    <location>
        <begin position="778"/>
        <end position="800"/>
    </location>
</feature>
<dbReference type="OrthoDB" id="100266at2"/>
<dbReference type="RefSeq" id="WP_125485133.1">
    <property type="nucleotide sequence ID" value="NZ_RSDW01000001.1"/>
</dbReference>
<dbReference type="Gene3D" id="2.60.40.740">
    <property type="match status" value="1"/>
</dbReference>
<evidence type="ECO:0000256" key="1">
    <source>
        <dbReference type="SAM" id="MobiDB-lite"/>
    </source>
</evidence>
<protein>
    <submittedName>
        <fullName evidence="4">Putative repeat protein (TIGR01451 family)</fullName>
    </submittedName>
</protein>
<dbReference type="InterPro" id="IPR047589">
    <property type="entry name" value="DUF11_rpt"/>
</dbReference>
<dbReference type="Pfam" id="PF01345">
    <property type="entry name" value="DUF11"/>
    <property type="match status" value="1"/>
</dbReference>
<gene>
    <name evidence="4" type="ORF">EDE15_2055</name>
</gene>
<feature type="signal peptide" evidence="2">
    <location>
        <begin position="1"/>
        <end position="25"/>
    </location>
</feature>
<sequence length="800" mass="82211">MKSVSFLRIIVAVACTVTATSNMYAQTNSILLFGPTNVRQSTNGTGFGANQVVFNSSTLALNCGSSPIRAVLSSTPDGTGNVLADNFVNLTVTTSSGSSGPVNVCRGGSSDSTPDGIQLDCFTPGYQIPAGQGNLTGQNPDTFTSTGGVAPIDISSSLQPGSIQIKIDLVDTGSFLASSTLYLDTSCTQAGVTGPAKVTGNPIPQNNPPASALTQNFPFDSSTNQQVQFTYDLSVAQGAGSLAITDGTIPNTADLPIDPLSFQPVWVPGTSFATSSCLIHTGELLPNGQPACKLFTLECQVGASSSESGAFCPLSKLRNEIFEDIFDGPSFTLPDITLPNGPTFHQGVGFLMAKEGWTGGPCIFDPAAGLGTELCPQNLLTDFSGPGLYALSGTGDHPNSTFIPVAGVPEDLTTVTVEGQHPGGWINSQTPTVDFSSQPPDLSTLVPALPGQSSFVPAPIQSITYGTALASAVPQPSPKLPIATDTVLTNSVSCPTSAAPTTPAASVFTASSQISFPTDGQYLLHYFAQDCAGTEELKFTQDANFSWSTSFYTVPINIDTVAPTVSSLKFSLAPSTNSGVANSYTLGEQVTVTYSCKDDRSGIVTCGTATFAPGTTLNTGPITNTVDTSSPGIKTFLANVVDAAGNHTSASATYQVVAPAVNLVIAKVAPLLVRHNDSFTYDIAAANLGDTTASKVVVTDPLPAGVTFLSATAQVFACDLRGCTIPSANAHCSFASNTVSCDANTLAPSKLLRFSALVIQIVVRADASKGTVIKNTASVSSANPDSHPGNNQSTASTLVR</sequence>
<proteinExistence type="predicted"/>
<dbReference type="Proteomes" id="UP000269669">
    <property type="component" value="Unassembled WGS sequence"/>
</dbReference>
<name>A0A428MI51_9BACT</name>
<organism evidence="4 5">
    <name type="scientific">Edaphobacter aggregans</name>
    <dbReference type="NCBI Taxonomy" id="570835"/>
    <lineage>
        <taxon>Bacteria</taxon>
        <taxon>Pseudomonadati</taxon>
        <taxon>Acidobacteriota</taxon>
        <taxon>Terriglobia</taxon>
        <taxon>Terriglobales</taxon>
        <taxon>Acidobacteriaceae</taxon>
        <taxon>Edaphobacter</taxon>
    </lineage>
</organism>
<dbReference type="EMBL" id="RSDW01000001">
    <property type="protein sequence ID" value="RSL16537.1"/>
    <property type="molecule type" value="Genomic_DNA"/>
</dbReference>
<keyword evidence="5" id="KW-1185">Reference proteome</keyword>
<keyword evidence="2" id="KW-0732">Signal</keyword>
<reference evidence="4 5" key="1">
    <citation type="submission" date="2018-12" db="EMBL/GenBank/DDBJ databases">
        <title>Sequencing of bacterial isolates from soil warming experiment in Harvard Forest, Massachusetts, USA.</title>
        <authorList>
            <person name="Deangelis K."/>
        </authorList>
    </citation>
    <scope>NUCLEOTIDE SEQUENCE [LARGE SCALE GENOMIC DNA]</scope>
    <source>
        <strain evidence="4 5">EB153</strain>
    </source>
</reference>
<accession>A0A428MI51</accession>
<evidence type="ECO:0000313" key="5">
    <source>
        <dbReference type="Proteomes" id="UP000269669"/>
    </source>
</evidence>
<evidence type="ECO:0000256" key="2">
    <source>
        <dbReference type="SAM" id="SignalP"/>
    </source>
</evidence>
<evidence type="ECO:0000259" key="3">
    <source>
        <dbReference type="Pfam" id="PF01345"/>
    </source>
</evidence>
<feature type="domain" description="DUF11" evidence="3">
    <location>
        <begin position="672"/>
        <end position="796"/>
    </location>
</feature>
<dbReference type="AlphaFoldDB" id="A0A428MI51"/>
<evidence type="ECO:0000313" key="4">
    <source>
        <dbReference type="EMBL" id="RSL16537.1"/>
    </source>
</evidence>
<feature type="chain" id="PRO_5019437636" evidence="2">
    <location>
        <begin position="26"/>
        <end position="800"/>
    </location>
</feature>